<accession>A0A1Y1I5X0</accession>
<dbReference type="Proteomes" id="UP000054558">
    <property type="component" value="Unassembled WGS sequence"/>
</dbReference>
<protein>
    <submittedName>
        <fullName evidence="1">Uncharacterized protein</fullName>
    </submittedName>
</protein>
<proteinExistence type="predicted"/>
<evidence type="ECO:0000313" key="2">
    <source>
        <dbReference type="Proteomes" id="UP000054558"/>
    </source>
</evidence>
<keyword evidence="2" id="KW-1185">Reference proteome</keyword>
<name>A0A1Y1I5X0_KLENI</name>
<dbReference type="EMBL" id="DF237100">
    <property type="protein sequence ID" value="GAQ83508.1"/>
    <property type="molecule type" value="Genomic_DNA"/>
</dbReference>
<organism evidence="1 2">
    <name type="scientific">Klebsormidium nitens</name>
    <name type="common">Green alga</name>
    <name type="synonym">Ulothrix nitens</name>
    <dbReference type="NCBI Taxonomy" id="105231"/>
    <lineage>
        <taxon>Eukaryota</taxon>
        <taxon>Viridiplantae</taxon>
        <taxon>Streptophyta</taxon>
        <taxon>Klebsormidiophyceae</taxon>
        <taxon>Klebsormidiales</taxon>
        <taxon>Klebsormidiaceae</taxon>
        <taxon>Klebsormidium</taxon>
    </lineage>
</organism>
<gene>
    <name evidence="1" type="ORF">KFL_001510110</name>
</gene>
<reference evidence="1 2" key="1">
    <citation type="journal article" date="2014" name="Nat. Commun.">
        <title>Klebsormidium flaccidum genome reveals primary factors for plant terrestrial adaptation.</title>
        <authorList>
            <person name="Hori K."/>
            <person name="Maruyama F."/>
            <person name="Fujisawa T."/>
            <person name="Togashi T."/>
            <person name="Yamamoto N."/>
            <person name="Seo M."/>
            <person name="Sato S."/>
            <person name="Yamada T."/>
            <person name="Mori H."/>
            <person name="Tajima N."/>
            <person name="Moriyama T."/>
            <person name="Ikeuchi M."/>
            <person name="Watanabe M."/>
            <person name="Wada H."/>
            <person name="Kobayashi K."/>
            <person name="Saito M."/>
            <person name="Masuda T."/>
            <person name="Sasaki-Sekimoto Y."/>
            <person name="Mashiguchi K."/>
            <person name="Awai K."/>
            <person name="Shimojima M."/>
            <person name="Masuda S."/>
            <person name="Iwai M."/>
            <person name="Nobusawa T."/>
            <person name="Narise T."/>
            <person name="Kondo S."/>
            <person name="Saito H."/>
            <person name="Sato R."/>
            <person name="Murakawa M."/>
            <person name="Ihara Y."/>
            <person name="Oshima-Yamada Y."/>
            <person name="Ohtaka K."/>
            <person name="Satoh M."/>
            <person name="Sonobe K."/>
            <person name="Ishii M."/>
            <person name="Ohtani R."/>
            <person name="Kanamori-Sato M."/>
            <person name="Honoki R."/>
            <person name="Miyazaki D."/>
            <person name="Mochizuki H."/>
            <person name="Umetsu J."/>
            <person name="Higashi K."/>
            <person name="Shibata D."/>
            <person name="Kamiya Y."/>
            <person name="Sato N."/>
            <person name="Nakamura Y."/>
            <person name="Tabata S."/>
            <person name="Ida S."/>
            <person name="Kurokawa K."/>
            <person name="Ohta H."/>
        </authorList>
    </citation>
    <scope>NUCLEOTIDE SEQUENCE [LARGE SCALE GENOMIC DNA]</scope>
    <source>
        <strain evidence="1 2">NIES-2285</strain>
    </source>
</reference>
<dbReference type="AlphaFoldDB" id="A0A1Y1I5X0"/>
<sequence>MEAVVAHFFVTPKLYDLDKTLLPAVEPLLGYLGSRFDEKTWFVKLYWGCLDALESRCVKPPQLDVWVLPTASACGCGGCKQLVQFCMDPFRVELQLPCPGRDAKEHLIDSVRRNQMPFVISNEEGALENEYEPLFCIKTGAEEDFDQRSVDRHSKLQEEYDRNMSTIEDMRAWIAERCGLVSALIDSLDEEQDSWYTPGYWTD</sequence>
<evidence type="ECO:0000313" key="1">
    <source>
        <dbReference type="EMBL" id="GAQ83508.1"/>
    </source>
</evidence>